<gene>
    <name evidence="3" type="ORF">Cme02nite_04460</name>
</gene>
<dbReference type="EMBL" id="BONJ01000001">
    <property type="protein sequence ID" value="GIG12114.1"/>
    <property type="molecule type" value="Genomic_DNA"/>
</dbReference>
<dbReference type="Gene3D" id="1.10.10.10">
    <property type="entry name" value="Winged helix-like DNA-binding domain superfamily/Winged helix DNA-binding domain"/>
    <property type="match status" value="1"/>
</dbReference>
<evidence type="ECO:0000313" key="4">
    <source>
        <dbReference type="Proteomes" id="UP000660339"/>
    </source>
</evidence>
<evidence type="ECO:0000256" key="2">
    <source>
        <dbReference type="SAM" id="MobiDB-lite"/>
    </source>
</evidence>
<dbReference type="Pfam" id="PF13412">
    <property type="entry name" value="HTH_24"/>
    <property type="match status" value="1"/>
</dbReference>
<reference evidence="3" key="1">
    <citation type="submission" date="2021-01" db="EMBL/GenBank/DDBJ databases">
        <title>Whole genome shotgun sequence of Catellatospora methionotrophica NBRC 14553.</title>
        <authorList>
            <person name="Komaki H."/>
            <person name="Tamura T."/>
        </authorList>
    </citation>
    <scope>NUCLEOTIDE SEQUENCE</scope>
    <source>
        <strain evidence="3">NBRC 14553</strain>
    </source>
</reference>
<dbReference type="InterPro" id="IPR036388">
    <property type="entry name" value="WH-like_DNA-bd_sf"/>
</dbReference>
<dbReference type="InterPro" id="IPR043129">
    <property type="entry name" value="ATPase_NBD"/>
</dbReference>
<feature type="region of interest" description="Disordered" evidence="2">
    <location>
        <begin position="368"/>
        <end position="393"/>
    </location>
</feature>
<dbReference type="InterPro" id="IPR036390">
    <property type="entry name" value="WH_DNA-bd_sf"/>
</dbReference>
<comment type="caution">
    <text evidence="3">The sequence shown here is derived from an EMBL/GenBank/DDBJ whole genome shotgun (WGS) entry which is preliminary data.</text>
</comment>
<proteinExistence type="inferred from homology"/>
<comment type="similarity">
    <text evidence="1">Belongs to the ROK (NagC/XylR) family.</text>
</comment>
<dbReference type="SUPFAM" id="SSF53067">
    <property type="entry name" value="Actin-like ATPase domain"/>
    <property type="match status" value="2"/>
</dbReference>
<dbReference type="PANTHER" id="PTHR18964">
    <property type="entry name" value="ROK (REPRESSOR, ORF, KINASE) FAMILY"/>
    <property type="match status" value="1"/>
</dbReference>
<keyword evidence="4" id="KW-1185">Reference proteome</keyword>
<dbReference type="Proteomes" id="UP000660339">
    <property type="component" value="Unassembled WGS sequence"/>
</dbReference>
<evidence type="ECO:0000256" key="1">
    <source>
        <dbReference type="ARBA" id="ARBA00006479"/>
    </source>
</evidence>
<dbReference type="SUPFAM" id="SSF46785">
    <property type="entry name" value="Winged helix' DNA-binding domain"/>
    <property type="match status" value="1"/>
</dbReference>
<dbReference type="Gene3D" id="3.30.420.40">
    <property type="match status" value="2"/>
</dbReference>
<evidence type="ECO:0000313" key="3">
    <source>
        <dbReference type="EMBL" id="GIG12114.1"/>
    </source>
</evidence>
<name>A0A8J3LAI3_9ACTN</name>
<dbReference type="PROSITE" id="PS01125">
    <property type="entry name" value="ROK"/>
    <property type="match status" value="1"/>
</dbReference>
<protein>
    <submittedName>
        <fullName evidence="3">Transcriptional regulator</fullName>
    </submittedName>
</protein>
<dbReference type="Pfam" id="PF00480">
    <property type="entry name" value="ROK"/>
    <property type="match status" value="1"/>
</dbReference>
<dbReference type="AlphaFoldDB" id="A0A8J3LAI3"/>
<organism evidence="3 4">
    <name type="scientific">Catellatospora methionotrophica</name>
    <dbReference type="NCBI Taxonomy" id="121620"/>
    <lineage>
        <taxon>Bacteria</taxon>
        <taxon>Bacillati</taxon>
        <taxon>Actinomycetota</taxon>
        <taxon>Actinomycetes</taxon>
        <taxon>Micromonosporales</taxon>
        <taxon>Micromonosporaceae</taxon>
        <taxon>Catellatospora</taxon>
    </lineage>
</organism>
<dbReference type="PANTHER" id="PTHR18964:SF149">
    <property type="entry name" value="BIFUNCTIONAL UDP-N-ACETYLGLUCOSAMINE 2-EPIMERASE_N-ACETYLMANNOSAMINE KINASE"/>
    <property type="match status" value="1"/>
</dbReference>
<dbReference type="InterPro" id="IPR000600">
    <property type="entry name" value="ROK"/>
</dbReference>
<dbReference type="InterPro" id="IPR049874">
    <property type="entry name" value="ROK_cs"/>
</dbReference>
<sequence length="393" mass="40687">MLRVLQQSGALSRGEIADRVGLSRTTISEITSELLVRGAITVVDTDSHGRVGSGRPAERLALDPGSGQFMGVDFGHRRVHIAVADAAHEIIAAGTARYPESARWPERLQAAFALVEQLSADTGVHYGALQAVAVGVPGWGNRLPADGVADAFAHRFAAPVTVDNHVRYAGLAEAARSSADTAGNLVYLRLSDGVGGGLVVGGRLVRGAGGHAGEFGHVTVVGEQGELCRCGKRGCVETIASVPAVLARCRALGIPLENLDDLRAAVDIAQPTVDRVLREAGTAVGRVLGAVAMALNPSEIVLGGEIVQLAPALLQQVRSTITYELSWLPDAAPLVRAASLPDSGGALGAITALFHDSPLLASYPATVTPSRPTPIRGSRPVRLTNPAGPSWLS</sequence>
<accession>A0A8J3LAI3</accession>